<evidence type="ECO:0000256" key="9">
    <source>
        <dbReference type="ARBA" id="ARBA00037847"/>
    </source>
</evidence>
<dbReference type="InterPro" id="IPR008662">
    <property type="entry name" value="TOIP1/2"/>
</dbReference>
<keyword evidence="8" id="KW-0539">Nucleus</keyword>
<evidence type="ECO:0000256" key="10">
    <source>
        <dbReference type="SAM" id="MobiDB-lite"/>
    </source>
</evidence>
<keyword evidence="6 11" id="KW-0472">Membrane</keyword>
<dbReference type="PANTHER" id="PTHR18843:SF7">
    <property type="entry name" value="LAMINA-ASSOCIATED POLYPEPTIDE 1B ISOFORM 1-RELATED"/>
    <property type="match status" value="1"/>
</dbReference>
<comment type="subcellular location">
    <subcellularLocation>
        <location evidence="9">Endomembrane system</location>
        <topology evidence="9">Single-pass membrane protein</topology>
    </subcellularLocation>
    <subcellularLocation>
        <location evidence="1">Nucleus envelope</location>
    </subcellularLocation>
</comment>
<evidence type="ECO:0000259" key="12">
    <source>
        <dbReference type="Pfam" id="PF05609"/>
    </source>
</evidence>
<dbReference type="Proteomes" id="UP000515145">
    <property type="component" value="Chromosome 4"/>
</dbReference>
<dbReference type="GO" id="GO:0005635">
    <property type="term" value="C:nuclear envelope"/>
    <property type="evidence" value="ECO:0007669"/>
    <property type="project" value="UniProtKB-SubCell"/>
</dbReference>
<proteinExistence type="inferred from homology"/>
<evidence type="ECO:0000256" key="5">
    <source>
        <dbReference type="ARBA" id="ARBA00022989"/>
    </source>
</evidence>
<name>A0A6P7HZQ7_9TELE</name>
<dbReference type="GO" id="GO:0016020">
    <property type="term" value="C:membrane"/>
    <property type="evidence" value="ECO:0007669"/>
    <property type="project" value="TreeGrafter"/>
</dbReference>
<dbReference type="GO" id="GO:0001671">
    <property type="term" value="F:ATPase activator activity"/>
    <property type="evidence" value="ECO:0007669"/>
    <property type="project" value="InterPro"/>
</dbReference>
<evidence type="ECO:0000313" key="13">
    <source>
        <dbReference type="Proteomes" id="UP000515145"/>
    </source>
</evidence>
<evidence type="ECO:0000313" key="14">
    <source>
        <dbReference type="RefSeq" id="XP_028259108.1"/>
    </source>
</evidence>
<gene>
    <name evidence="14" type="primary">LOC114434249</name>
</gene>
<feature type="region of interest" description="Disordered" evidence="10">
    <location>
        <begin position="163"/>
        <end position="186"/>
    </location>
</feature>
<feature type="region of interest" description="Disordered" evidence="10">
    <location>
        <begin position="1"/>
        <end position="95"/>
    </location>
</feature>
<dbReference type="InterPro" id="IPR046753">
    <property type="entry name" value="TOIP1/2_C"/>
</dbReference>
<protein>
    <submittedName>
        <fullName evidence="14">Torsin-1A-interacting protein 2 isoform X1</fullName>
    </submittedName>
</protein>
<feature type="compositionally biased region" description="Basic and acidic residues" evidence="10">
    <location>
        <begin position="1"/>
        <end position="10"/>
    </location>
</feature>
<dbReference type="InParanoid" id="A0A6P7HZQ7"/>
<evidence type="ECO:0000256" key="3">
    <source>
        <dbReference type="ARBA" id="ARBA00022553"/>
    </source>
</evidence>
<dbReference type="GO" id="GO:0061024">
    <property type="term" value="P:membrane organization"/>
    <property type="evidence" value="ECO:0007669"/>
    <property type="project" value="TreeGrafter"/>
</dbReference>
<dbReference type="GeneID" id="114434249"/>
<evidence type="ECO:0000256" key="1">
    <source>
        <dbReference type="ARBA" id="ARBA00004259"/>
    </source>
</evidence>
<evidence type="ECO:0000256" key="11">
    <source>
        <dbReference type="SAM" id="Phobius"/>
    </source>
</evidence>
<dbReference type="OrthoDB" id="6258998at2759"/>
<feature type="transmembrane region" description="Helical" evidence="11">
    <location>
        <begin position="277"/>
        <end position="296"/>
    </location>
</feature>
<sequence length="534" mass="59506">MDSMVHENKSSRPLRRSTRHASVKVLSLEPTPRGPLKRTKKGSEKKASGAAVNGTKDAENDTEDDGESPSKKSRLNPGGSNDGRGDENEMDVQESVEDMEMEKNEELEMEIHKESSHVTSLPKIHQDTLGDVSLSPCVVLGERYRIRRTVNDDQDVAKLTQEQPATNFPAAATKSTAQIRSPADRHEALNTRIPSMAEYRRTMELKTKSTASSLEIPSVNRRVPSMYAASEKSYTMRKHVNNIPTQKETVHHKKQEATKKTGVTKTSSQKSSSGCMWYVWHLALLVLFSSAILLVYKLIPVLQRKAGVGGHASRAVKLETFANNLSLLETQFPTQRPELWRRSKVHLEKHLKTAQPTEPVSLILTAGLKAERTMECLAQALASSFSSTLNASALHIDGASKANMDSDEVKLDIDRQLKAAFEGEKPVAVIHRFEELPPGSTLIFYRYCDHENAAYKQVFLLFTVLLPQDAISSDLSLKEVEEIVQDYVKERLVSSSSQATFNDMDINKFGGLWSRISHLILPVVSEEEVEKKGC</sequence>
<evidence type="ECO:0000256" key="8">
    <source>
        <dbReference type="ARBA" id="ARBA00023242"/>
    </source>
</evidence>
<evidence type="ECO:0000256" key="7">
    <source>
        <dbReference type="ARBA" id="ARBA00023180"/>
    </source>
</evidence>
<organism evidence="13 14">
    <name type="scientific">Parambassis ranga</name>
    <name type="common">Indian glassy fish</name>
    <dbReference type="NCBI Taxonomy" id="210632"/>
    <lineage>
        <taxon>Eukaryota</taxon>
        <taxon>Metazoa</taxon>
        <taxon>Chordata</taxon>
        <taxon>Craniata</taxon>
        <taxon>Vertebrata</taxon>
        <taxon>Euteleostomi</taxon>
        <taxon>Actinopterygii</taxon>
        <taxon>Neopterygii</taxon>
        <taxon>Teleostei</taxon>
        <taxon>Neoteleostei</taxon>
        <taxon>Acanthomorphata</taxon>
        <taxon>Ovalentaria</taxon>
        <taxon>Ambassidae</taxon>
        <taxon>Parambassis</taxon>
    </lineage>
</organism>
<keyword evidence="5 11" id="KW-1133">Transmembrane helix</keyword>
<dbReference type="Gene3D" id="3.40.50.12190">
    <property type="match status" value="1"/>
</dbReference>
<dbReference type="RefSeq" id="XP_028259108.1">
    <property type="nucleotide sequence ID" value="XM_028403307.1"/>
</dbReference>
<dbReference type="FunCoup" id="A0A6P7HZQ7">
    <property type="interactions" value="1"/>
</dbReference>
<dbReference type="PANTHER" id="PTHR18843">
    <property type="entry name" value="TORSIN-1A-INTERACTING PROTEIN"/>
    <property type="match status" value="1"/>
</dbReference>
<dbReference type="AlphaFoldDB" id="A0A6P7HZQ7"/>
<dbReference type="InterPro" id="IPR038599">
    <property type="entry name" value="LAP1C-like_C_sf"/>
</dbReference>
<feature type="region of interest" description="Disordered" evidence="10">
    <location>
        <begin position="247"/>
        <end position="269"/>
    </location>
</feature>
<keyword evidence="7" id="KW-0325">Glycoprotein</keyword>
<evidence type="ECO:0000256" key="6">
    <source>
        <dbReference type="ARBA" id="ARBA00023136"/>
    </source>
</evidence>
<reference evidence="14" key="1">
    <citation type="submission" date="2025-08" db="UniProtKB">
        <authorList>
            <consortium name="RefSeq"/>
        </authorList>
    </citation>
    <scope>IDENTIFICATION</scope>
</reference>
<evidence type="ECO:0000256" key="4">
    <source>
        <dbReference type="ARBA" id="ARBA00022692"/>
    </source>
</evidence>
<evidence type="ECO:0000256" key="2">
    <source>
        <dbReference type="ARBA" id="ARBA00007860"/>
    </source>
</evidence>
<keyword evidence="4 11" id="KW-0812">Transmembrane</keyword>
<dbReference type="Pfam" id="PF05609">
    <property type="entry name" value="LAP1_C"/>
    <property type="match status" value="1"/>
</dbReference>
<keyword evidence="3" id="KW-0597">Phosphoprotein</keyword>
<accession>A0A6P7HZQ7</accession>
<feature type="domain" description="Torsin-1A-interacting protein 1/2 AAA+ activator" evidence="12">
    <location>
        <begin position="316"/>
        <end position="534"/>
    </location>
</feature>
<feature type="compositionally biased region" description="Basic residues" evidence="10">
    <location>
        <begin position="12"/>
        <end position="22"/>
    </location>
</feature>
<keyword evidence="13" id="KW-1185">Reference proteome</keyword>
<comment type="similarity">
    <text evidence="2">Belongs to the TOR1AIP family.</text>
</comment>